<organism evidence="4 5">
    <name type="scientific">Kalanchoe fedtschenkoi</name>
    <name type="common">Lavender scallops</name>
    <name type="synonym">South American air plant</name>
    <dbReference type="NCBI Taxonomy" id="63787"/>
    <lineage>
        <taxon>Eukaryota</taxon>
        <taxon>Viridiplantae</taxon>
        <taxon>Streptophyta</taxon>
        <taxon>Embryophyta</taxon>
        <taxon>Tracheophyta</taxon>
        <taxon>Spermatophyta</taxon>
        <taxon>Magnoliopsida</taxon>
        <taxon>eudicotyledons</taxon>
        <taxon>Gunneridae</taxon>
        <taxon>Pentapetalae</taxon>
        <taxon>Saxifragales</taxon>
        <taxon>Crassulaceae</taxon>
        <taxon>Kalanchoe</taxon>
    </lineage>
</organism>
<accession>A0A7N0U4Y9</accession>
<dbReference type="GO" id="GO:1990904">
    <property type="term" value="C:ribonucleoprotein complex"/>
    <property type="evidence" value="ECO:0007669"/>
    <property type="project" value="UniProtKB-KW"/>
</dbReference>
<dbReference type="EnsemblPlants" id="Kaladp0053s0614.1.v1.1">
    <property type="protein sequence ID" value="Kaladp0053s0614.1.v1.1"/>
    <property type="gene ID" value="Kaladp0053s0614.v1.1"/>
</dbReference>
<dbReference type="InterPro" id="IPR021137">
    <property type="entry name" value="Ribosomal_bL35-like"/>
</dbReference>
<dbReference type="SUPFAM" id="SSF143034">
    <property type="entry name" value="L35p-like"/>
    <property type="match status" value="1"/>
</dbReference>
<sequence>MQRLCSKFRSMAVAHAHFQTRRFIHHSPPLPSPILNNPTRSLLYPPPLTSRPSAFVAQSPLLPFSFVQVRHLTPKDRKKRKMLTPTVSKLKKYKLKFYSSYKGRFRPLNDGTIRRWKEGKRHNAHLKSKKSKRRLRQPALVPPAYATVMKKLGFCT</sequence>
<protein>
    <recommendedName>
        <fullName evidence="6">50S ribosomal protein L35</fullName>
    </recommendedName>
</protein>
<proteinExistence type="inferred from homology"/>
<dbReference type="AlphaFoldDB" id="A0A7N0U4Y9"/>
<comment type="similarity">
    <text evidence="1">Belongs to the bacterial ribosomal protein bL35 family.</text>
</comment>
<dbReference type="Gene3D" id="4.10.410.60">
    <property type="match status" value="1"/>
</dbReference>
<evidence type="ECO:0008006" key="6">
    <source>
        <dbReference type="Google" id="ProtNLM"/>
    </source>
</evidence>
<dbReference type="PANTHER" id="PTHR36400">
    <property type="entry name" value="RIBOSOMAL PROTEIN L35"/>
    <property type="match status" value="1"/>
</dbReference>
<reference evidence="4" key="1">
    <citation type="submission" date="2021-01" db="UniProtKB">
        <authorList>
            <consortium name="EnsemblPlants"/>
        </authorList>
    </citation>
    <scope>IDENTIFICATION</scope>
</reference>
<keyword evidence="5" id="KW-1185">Reference proteome</keyword>
<dbReference type="InterPro" id="IPR037229">
    <property type="entry name" value="Ribosomal_bL35_sf"/>
</dbReference>
<dbReference type="Proteomes" id="UP000594263">
    <property type="component" value="Unplaced"/>
</dbReference>
<evidence type="ECO:0000256" key="1">
    <source>
        <dbReference type="ARBA" id="ARBA00006598"/>
    </source>
</evidence>
<dbReference type="GO" id="GO:0005840">
    <property type="term" value="C:ribosome"/>
    <property type="evidence" value="ECO:0007669"/>
    <property type="project" value="UniProtKB-KW"/>
</dbReference>
<evidence type="ECO:0000256" key="2">
    <source>
        <dbReference type="ARBA" id="ARBA00022980"/>
    </source>
</evidence>
<keyword evidence="2" id="KW-0689">Ribosomal protein</keyword>
<dbReference type="GO" id="GO:0003735">
    <property type="term" value="F:structural constituent of ribosome"/>
    <property type="evidence" value="ECO:0007669"/>
    <property type="project" value="InterPro"/>
</dbReference>
<evidence type="ECO:0000256" key="3">
    <source>
        <dbReference type="ARBA" id="ARBA00023274"/>
    </source>
</evidence>
<dbReference type="PANTHER" id="PTHR36400:SF1">
    <property type="entry name" value="RIBOSOMAL PROTEIN L35"/>
    <property type="match status" value="1"/>
</dbReference>
<evidence type="ECO:0000313" key="5">
    <source>
        <dbReference type="Proteomes" id="UP000594263"/>
    </source>
</evidence>
<keyword evidence="3" id="KW-0687">Ribonucleoprotein</keyword>
<name>A0A7N0U4Y9_KALFE</name>
<dbReference type="GO" id="GO:0006412">
    <property type="term" value="P:translation"/>
    <property type="evidence" value="ECO:0007669"/>
    <property type="project" value="InterPro"/>
</dbReference>
<dbReference type="Gramene" id="Kaladp0053s0614.1.v1.1">
    <property type="protein sequence ID" value="Kaladp0053s0614.1.v1.1"/>
    <property type="gene ID" value="Kaladp0053s0614.v1.1"/>
</dbReference>
<dbReference type="OMA" id="WCPPHAS"/>
<dbReference type="Pfam" id="PF01632">
    <property type="entry name" value="Ribosomal_L35p"/>
    <property type="match status" value="1"/>
</dbReference>
<evidence type="ECO:0000313" key="4">
    <source>
        <dbReference type="EnsemblPlants" id="Kaladp0053s0614.1.v1.1"/>
    </source>
</evidence>